<feature type="coiled-coil region" evidence="1">
    <location>
        <begin position="265"/>
        <end position="374"/>
    </location>
</feature>
<evidence type="ECO:0000313" key="5">
    <source>
        <dbReference type="Proteomes" id="UP000225740"/>
    </source>
</evidence>
<dbReference type="PANTHER" id="PTHR32114:SF2">
    <property type="entry name" value="ABC TRANSPORTER ABCH.3"/>
    <property type="match status" value="1"/>
</dbReference>
<dbReference type="AlphaFoldDB" id="A0A2G1W2A4"/>
<evidence type="ECO:0000259" key="3">
    <source>
        <dbReference type="Pfam" id="PF13476"/>
    </source>
</evidence>
<dbReference type="GeneID" id="90610666"/>
<dbReference type="SUPFAM" id="SSF52540">
    <property type="entry name" value="P-loop containing nucleoside triphosphate hydrolases"/>
    <property type="match status" value="1"/>
</dbReference>
<protein>
    <recommendedName>
        <fullName evidence="3">Rad50/SbcC-type AAA domain-containing protein</fullName>
    </recommendedName>
</protein>
<feature type="region of interest" description="Disordered" evidence="2">
    <location>
        <begin position="899"/>
        <end position="919"/>
    </location>
</feature>
<evidence type="ECO:0000313" key="4">
    <source>
        <dbReference type="EMBL" id="PHQ33154.1"/>
    </source>
</evidence>
<keyword evidence="1" id="KW-0175">Coiled coil</keyword>
<dbReference type="Gene3D" id="3.40.50.300">
    <property type="entry name" value="P-loop containing nucleotide triphosphate hydrolases"/>
    <property type="match status" value="2"/>
</dbReference>
<organism evidence="4 5">
    <name type="scientific">Rhodopirellula bahusiensis</name>
    <dbReference type="NCBI Taxonomy" id="2014065"/>
    <lineage>
        <taxon>Bacteria</taxon>
        <taxon>Pseudomonadati</taxon>
        <taxon>Planctomycetota</taxon>
        <taxon>Planctomycetia</taxon>
        <taxon>Pirellulales</taxon>
        <taxon>Pirellulaceae</taxon>
        <taxon>Rhodopirellula</taxon>
    </lineage>
</organism>
<dbReference type="OrthoDB" id="7029750at2"/>
<reference evidence="4 5" key="1">
    <citation type="submission" date="2017-06" db="EMBL/GenBank/DDBJ databases">
        <title>Description of Rhodopirellula bahusiensis sp. nov.</title>
        <authorList>
            <person name="Kizina J."/>
            <person name="Harder J."/>
        </authorList>
    </citation>
    <scope>NUCLEOTIDE SEQUENCE [LARGE SCALE GENOMIC DNA]</scope>
    <source>
        <strain evidence="4 5">SWK21</strain>
    </source>
</reference>
<gene>
    <name evidence="4" type="ORF">CEE69_22085</name>
</gene>
<evidence type="ECO:0000256" key="2">
    <source>
        <dbReference type="SAM" id="MobiDB-lite"/>
    </source>
</evidence>
<accession>A0A2G1W2A4</accession>
<dbReference type="Proteomes" id="UP000225740">
    <property type="component" value="Unassembled WGS sequence"/>
</dbReference>
<dbReference type="EMBL" id="NIZW01000019">
    <property type="protein sequence ID" value="PHQ33154.1"/>
    <property type="molecule type" value="Genomic_DNA"/>
</dbReference>
<dbReference type="InterPro" id="IPR027417">
    <property type="entry name" value="P-loop_NTPase"/>
</dbReference>
<sequence length="1025" mass="114280">MNRTYLSQIDISNFRSFGPNFSLDVPAKPGLVVIYGMNGLGKTTFFEAIEWLLTADARRISDSLRAGQLDKYLTRRDADDMSHQVAIKFGDEERRFVRTASTGPSPSELADFLTDSDWGSQPTDTTPYFRLTMFLPQSKRFRFEEEKPAEQWKLLEGPAGVERLRQVLQAVGSVKTKNAFERLISDLKNVAEKRQTQLKDWQELLRRRNDLQSQVSSVRVIEPSAAENSLQGVRESLAGLTDIDPLLEALNSEGNGTARKVSEIVQLLDETLEKRRESLQRLKDSSATCSEWETIASDIKNSNATIKRDLEKLNAETSDLDALISEKRRLTDLRKETDSELSTLKKRVALMRSRDLAVNTVKSATAKITELEDERHGIWGRLEKSKLKLNLLSESISKRAELAAELEGVNEKLSLLRQLQAKCDEYQTRASQAELNDKELESLRAEQVSVEEIATKAESRIAELAILEERILESKRLAVASAETVHKALATMCDHIEHDATTCPICQKSYKPGELYALAQKSLAEAGVDTVGLDASLKQVREELSELRLSLVEVTKRRSQLPSLIEQLVNLQADRFESWSEIEKLAIPFAFPGDDIAIAAKDAIEASQQNQSKLSSIIQDLPSSEELVASKSAIQTAITSDENRVSVLASEVIAQRNLIAEHKLIIDSAERDLASLKSADQSWEDFSKQLAEQQMTLGAQLSSLDMEVISANDAVKAKQASQSSVQRTVDQARRDLTVAESRKTVLSERWARNVGMGSPDSKNLGRLVASREEEIELIESNRRRCEQLSAGVDAWNANTQMRDIARRVEAECAKRDNCTEEAVSMSLDASIADAEMKITKAKDALAKAKEMADGLKEKADAFNDRALKPLTNRIQRFHDVLSPFRYQIEWTAKTAAGGGTKLTQSVSRSDGGSHREAPPLAELSDGQISVQGLATLFAASTEYRWSRWPALLLDDPLQSSDLLHASAFIDIIRGLIRDLGYQIFLSSHDMEEAQYIMRKCERSGITVTRCHLLGPGVNGVRWTTE</sequence>
<feature type="compositionally biased region" description="Polar residues" evidence="2">
    <location>
        <begin position="901"/>
        <end position="910"/>
    </location>
</feature>
<dbReference type="PANTHER" id="PTHR32114">
    <property type="entry name" value="ABC TRANSPORTER ABCH.3"/>
    <property type="match status" value="1"/>
</dbReference>
<feature type="coiled-coil region" evidence="1">
    <location>
        <begin position="399"/>
        <end position="460"/>
    </location>
</feature>
<name>A0A2G1W2A4_9BACT</name>
<dbReference type="InterPro" id="IPR038729">
    <property type="entry name" value="Rad50/SbcC_AAA"/>
</dbReference>
<proteinExistence type="predicted"/>
<feature type="domain" description="Rad50/SbcC-type AAA" evidence="3">
    <location>
        <begin position="9"/>
        <end position="205"/>
    </location>
</feature>
<dbReference type="RefSeq" id="WP_099262820.1">
    <property type="nucleotide sequence ID" value="NZ_NIZW01000019.1"/>
</dbReference>
<dbReference type="Pfam" id="PF13476">
    <property type="entry name" value="AAA_23"/>
    <property type="match status" value="1"/>
</dbReference>
<comment type="caution">
    <text evidence="4">The sequence shown here is derived from an EMBL/GenBank/DDBJ whole genome shotgun (WGS) entry which is preliminary data.</text>
</comment>
<feature type="coiled-coil region" evidence="1">
    <location>
        <begin position="831"/>
        <end position="865"/>
    </location>
</feature>
<evidence type="ECO:0000256" key="1">
    <source>
        <dbReference type="SAM" id="Coils"/>
    </source>
</evidence>
<keyword evidence="5" id="KW-1185">Reference proteome</keyword>